<gene>
    <name evidence="6" type="ORF">ERS008476_00691</name>
</gene>
<dbReference type="InterPro" id="IPR000792">
    <property type="entry name" value="Tscrpt_reg_LuxR_C"/>
</dbReference>
<dbReference type="GO" id="GO:0003677">
    <property type="term" value="F:DNA binding"/>
    <property type="evidence" value="ECO:0007669"/>
    <property type="project" value="UniProtKB-KW"/>
</dbReference>
<name>A0A0H5LS39_YERIN</name>
<keyword evidence="3" id="KW-0010">Activator</keyword>
<keyword evidence="1" id="KW-0805">Transcription regulation</keyword>
<dbReference type="EMBL" id="CWJI01000001">
    <property type="protein sequence ID" value="CRY53787.1"/>
    <property type="molecule type" value="Genomic_DNA"/>
</dbReference>
<evidence type="ECO:0000259" key="5">
    <source>
        <dbReference type="PROSITE" id="PS50043"/>
    </source>
</evidence>
<dbReference type="InterPro" id="IPR016032">
    <property type="entry name" value="Sig_transdc_resp-reg_C-effctor"/>
</dbReference>
<keyword evidence="2" id="KW-0238">DNA-binding</keyword>
<organism evidence="6 7">
    <name type="scientific">Yersinia intermedia</name>
    <dbReference type="NCBI Taxonomy" id="631"/>
    <lineage>
        <taxon>Bacteria</taxon>
        <taxon>Pseudomonadati</taxon>
        <taxon>Pseudomonadota</taxon>
        <taxon>Gammaproteobacteria</taxon>
        <taxon>Enterobacterales</taxon>
        <taxon>Yersiniaceae</taxon>
        <taxon>Yersinia</taxon>
    </lineage>
</organism>
<dbReference type="AlphaFoldDB" id="A0A0H5LS39"/>
<evidence type="ECO:0000256" key="2">
    <source>
        <dbReference type="ARBA" id="ARBA00023125"/>
    </source>
</evidence>
<dbReference type="Proteomes" id="UP000043316">
    <property type="component" value="Unassembled WGS sequence"/>
</dbReference>
<dbReference type="Pfam" id="PF00196">
    <property type="entry name" value="GerE"/>
    <property type="match status" value="1"/>
</dbReference>
<evidence type="ECO:0000313" key="6">
    <source>
        <dbReference type="EMBL" id="CRY53787.1"/>
    </source>
</evidence>
<evidence type="ECO:0000256" key="4">
    <source>
        <dbReference type="ARBA" id="ARBA00023163"/>
    </source>
</evidence>
<evidence type="ECO:0000256" key="3">
    <source>
        <dbReference type="ARBA" id="ARBA00023159"/>
    </source>
</evidence>
<keyword evidence="4" id="KW-0804">Transcription</keyword>
<dbReference type="PROSITE" id="PS50043">
    <property type="entry name" value="HTH_LUXR_2"/>
    <property type="match status" value="1"/>
</dbReference>
<dbReference type="GO" id="GO:0006355">
    <property type="term" value="P:regulation of DNA-templated transcription"/>
    <property type="evidence" value="ECO:0007669"/>
    <property type="project" value="InterPro"/>
</dbReference>
<evidence type="ECO:0000313" key="7">
    <source>
        <dbReference type="Proteomes" id="UP000043316"/>
    </source>
</evidence>
<dbReference type="SMART" id="SM00421">
    <property type="entry name" value="HTH_LUXR"/>
    <property type="match status" value="1"/>
</dbReference>
<dbReference type="PANTHER" id="PTHR44688">
    <property type="entry name" value="DNA-BINDING TRANSCRIPTIONAL ACTIVATOR DEVR_DOSR"/>
    <property type="match status" value="1"/>
</dbReference>
<feature type="domain" description="HTH luxR-type" evidence="5">
    <location>
        <begin position="140"/>
        <end position="205"/>
    </location>
</feature>
<dbReference type="SUPFAM" id="SSF46894">
    <property type="entry name" value="C-terminal effector domain of the bipartite response regulators"/>
    <property type="match status" value="1"/>
</dbReference>
<dbReference type="PRINTS" id="PR00038">
    <property type="entry name" value="HTHLUXR"/>
</dbReference>
<dbReference type="CDD" id="cd06170">
    <property type="entry name" value="LuxR_C_like"/>
    <property type="match status" value="1"/>
</dbReference>
<dbReference type="Gene3D" id="3.40.50.2300">
    <property type="match status" value="1"/>
</dbReference>
<accession>A0A0H5LS39</accession>
<protein>
    <submittedName>
        <fullName evidence="6">LuxR family transcriptional regulatory protein</fullName>
    </submittedName>
</protein>
<evidence type="ECO:0000256" key="1">
    <source>
        <dbReference type="ARBA" id="ARBA00023015"/>
    </source>
</evidence>
<reference evidence="7" key="1">
    <citation type="submission" date="2015-03" db="EMBL/GenBank/DDBJ databases">
        <authorList>
            <consortium name="Pathogen Informatics"/>
        </authorList>
    </citation>
    <scope>NUCLEOTIDE SEQUENCE [LARGE SCALE GENOMIC DNA]</scope>
    <source>
        <strain evidence="7">R148</strain>
    </source>
</reference>
<dbReference type="PANTHER" id="PTHR44688:SF16">
    <property type="entry name" value="DNA-BINDING TRANSCRIPTIONAL ACTIVATOR DEVR_DOSR"/>
    <property type="match status" value="1"/>
</dbReference>
<proteinExistence type="predicted"/>
<sequence length="205" mass="23568">MRVMVVSYCNLTLLSFDIIIREINMVHNEAMGVNVEQYYSIDDERIYSESNERSVVILDVDDINPSKVFNTISQIRASNPLSFVMVFCRKHAGTEDFTYLSILSDGILCKTSSVKNIKLMITKALRSRKTPKNFNRLDLKNKIKSQLTERENEVFECILIGLRNPDISVRLNMKSKTASAHRRNIYNKLGVKTVNEILRTLLTSQ</sequence>